<dbReference type="Proteomes" id="UP001153069">
    <property type="component" value="Unassembled WGS sequence"/>
</dbReference>
<dbReference type="AlphaFoldDB" id="A0A9N8HVC2"/>
<protein>
    <submittedName>
        <fullName evidence="2">Transfer protein</fullName>
    </submittedName>
</protein>
<dbReference type="PANTHER" id="PTHR45657">
    <property type="entry name" value="CRAL-TRIO DOMAIN-CONTAINING PROTEIN YKL091C-RELATED"/>
    <property type="match status" value="1"/>
</dbReference>
<dbReference type="OrthoDB" id="44557at2759"/>
<comment type="caution">
    <text evidence="2">The sequence shown here is derived from an EMBL/GenBank/DDBJ whole genome shotgun (WGS) entry which is preliminary data.</text>
</comment>
<keyword evidence="3" id="KW-1185">Reference proteome</keyword>
<dbReference type="PROSITE" id="PS50191">
    <property type="entry name" value="CRAL_TRIO"/>
    <property type="match status" value="1"/>
</dbReference>
<organism evidence="2 3">
    <name type="scientific">Seminavis robusta</name>
    <dbReference type="NCBI Taxonomy" id="568900"/>
    <lineage>
        <taxon>Eukaryota</taxon>
        <taxon>Sar</taxon>
        <taxon>Stramenopiles</taxon>
        <taxon>Ochrophyta</taxon>
        <taxon>Bacillariophyta</taxon>
        <taxon>Bacillariophyceae</taxon>
        <taxon>Bacillariophycidae</taxon>
        <taxon>Naviculales</taxon>
        <taxon>Naviculaceae</taxon>
        <taxon>Seminavis</taxon>
    </lineage>
</organism>
<evidence type="ECO:0000313" key="2">
    <source>
        <dbReference type="EMBL" id="CAB9528698.1"/>
    </source>
</evidence>
<accession>A0A9N8HVC2</accession>
<evidence type="ECO:0000313" key="3">
    <source>
        <dbReference type="Proteomes" id="UP001153069"/>
    </source>
</evidence>
<dbReference type="SUPFAM" id="SSF52087">
    <property type="entry name" value="CRAL/TRIO domain"/>
    <property type="match status" value="1"/>
</dbReference>
<feature type="domain" description="CRAL-TRIO" evidence="1">
    <location>
        <begin position="210"/>
        <end position="387"/>
    </location>
</feature>
<proteinExistence type="predicted"/>
<sequence>MPFLCCGGSTEENVVTEDGAGRGVPGDASPPVIAEGDEEKEKAIAESIYHDARQSLTMSMVYRPLNVSLMRSNFSLDTKPQELLMKNNAAAKQGVTDSVVVRQGLEQQPASSGFQANPGYPGSLTDKELEACLEFRKFIRDKRPEEPTYYEIVHCYDDFEDEAFSLCRIMRARNFVVQDAVTLLGGSIETWGEARAHNFYPDLQQAMGCPASIVPTELPLIPSGIAKNGSMVAYFKAGSIDLKFLDCLTDLDNFISFIWNTFTHRFREMAVQAQKEFPNTTILGEVTIVIDLKGISRSLFTEKVMEVLKKAIKVLNCFPEALSKLIIFNAPFFFSAIWLVLKVFLDPRTIQKVDIFAYESSGMKCIAEHIDSTQLIADYGGKGPSCQDILHQLREKGTLREVVERFMINSRGNKSWDVELAANEKATVSVLTRSSGGVQFTIEKSGEKVGDVVVEPDGGGSGAYTKTIVSGVAGPGKLTVAANSSSSHTEYFLVVVRVYPA</sequence>
<dbReference type="InterPro" id="IPR051026">
    <property type="entry name" value="PI/PC_transfer"/>
</dbReference>
<dbReference type="PANTHER" id="PTHR45657:SF1">
    <property type="entry name" value="CRAL-TRIO DOMAIN-CONTAINING PROTEIN YKL091C-RELATED"/>
    <property type="match status" value="1"/>
</dbReference>
<dbReference type="Gene3D" id="1.10.8.20">
    <property type="entry name" value="N-terminal domain of phosphatidylinositol transfer protein sec14p"/>
    <property type="match status" value="1"/>
</dbReference>
<dbReference type="EMBL" id="CAICTM010002293">
    <property type="protein sequence ID" value="CAB9528698.1"/>
    <property type="molecule type" value="Genomic_DNA"/>
</dbReference>
<dbReference type="InterPro" id="IPR036865">
    <property type="entry name" value="CRAL-TRIO_dom_sf"/>
</dbReference>
<dbReference type="SMART" id="SM00516">
    <property type="entry name" value="SEC14"/>
    <property type="match status" value="1"/>
</dbReference>
<name>A0A9N8HVC2_9STRA</name>
<dbReference type="CDD" id="cd00170">
    <property type="entry name" value="SEC14"/>
    <property type="match status" value="1"/>
</dbReference>
<dbReference type="Pfam" id="PF00650">
    <property type="entry name" value="CRAL_TRIO"/>
    <property type="match status" value="1"/>
</dbReference>
<dbReference type="Gene3D" id="3.40.525.10">
    <property type="entry name" value="CRAL-TRIO lipid binding domain"/>
    <property type="match status" value="1"/>
</dbReference>
<gene>
    <name evidence="2" type="ORF">SEMRO_2295_G322340.1</name>
</gene>
<evidence type="ECO:0000259" key="1">
    <source>
        <dbReference type="PROSITE" id="PS50191"/>
    </source>
</evidence>
<reference evidence="2" key="1">
    <citation type="submission" date="2020-06" db="EMBL/GenBank/DDBJ databases">
        <authorList>
            <consortium name="Plant Systems Biology data submission"/>
        </authorList>
    </citation>
    <scope>NUCLEOTIDE SEQUENCE</scope>
    <source>
        <strain evidence="2">D6</strain>
    </source>
</reference>
<dbReference type="InterPro" id="IPR001251">
    <property type="entry name" value="CRAL-TRIO_dom"/>
</dbReference>